<dbReference type="PANTHER" id="PTHR47245">
    <property type="entry name" value="PEPTIDYLPROLYL ISOMERASE"/>
    <property type="match status" value="1"/>
</dbReference>
<dbReference type="InterPro" id="IPR046357">
    <property type="entry name" value="PPIase_dom_sf"/>
</dbReference>
<proteinExistence type="predicted"/>
<evidence type="ECO:0000259" key="7">
    <source>
        <dbReference type="PROSITE" id="PS50198"/>
    </source>
</evidence>
<dbReference type="PROSITE" id="PS50198">
    <property type="entry name" value="PPIC_PPIASE_2"/>
    <property type="match status" value="1"/>
</dbReference>
<keyword evidence="5 6" id="KW-0413">Isomerase</keyword>
<evidence type="ECO:0000256" key="5">
    <source>
        <dbReference type="ARBA" id="ARBA00023235"/>
    </source>
</evidence>
<dbReference type="Proteomes" id="UP001204953">
    <property type="component" value="Unassembled WGS sequence"/>
</dbReference>
<protein>
    <recommendedName>
        <fullName evidence="2">peptidylprolyl isomerase</fullName>
        <ecNumber evidence="2">5.2.1.8</ecNumber>
    </recommendedName>
</protein>
<dbReference type="Pfam" id="PF00639">
    <property type="entry name" value="Rotamase"/>
    <property type="match status" value="1"/>
</dbReference>
<dbReference type="SUPFAM" id="SSF109998">
    <property type="entry name" value="Triger factor/SurA peptide-binding domain-like"/>
    <property type="match status" value="1"/>
</dbReference>
<dbReference type="InterPro" id="IPR050245">
    <property type="entry name" value="PrsA_foldase"/>
</dbReference>
<evidence type="ECO:0000256" key="1">
    <source>
        <dbReference type="ARBA" id="ARBA00000971"/>
    </source>
</evidence>
<dbReference type="EMBL" id="JAMZMM010000166">
    <property type="protein sequence ID" value="MCP2730064.1"/>
    <property type="molecule type" value="Genomic_DNA"/>
</dbReference>
<evidence type="ECO:0000256" key="4">
    <source>
        <dbReference type="ARBA" id="ARBA00023110"/>
    </source>
</evidence>
<dbReference type="RefSeq" id="WP_254012832.1">
    <property type="nucleotide sequence ID" value="NZ_JAMZMM010000166.1"/>
</dbReference>
<organism evidence="8 9">
    <name type="scientific">Limnofasciculus baicalensis BBK-W-15</name>
    <dbReference type="NCBI Taxonomy" id="2699891"/>
    <lineage>
        <taxon>Bacteria</taxon>
        <taxon>Bacillati</taxon>
        <taxon>Cyanobacteriota</taxon>
        <taxon>Cyanophyceae</taxon>
        <taxon>Coleofasciculales</taxon>
        <taxon>Coleofasciculaceae</taxon>
        <taxon>Limnofasciculus</taxon>
        <taxon>Limnofasciculus baicalensis</taxon>
    </lineage>
</organism>
<feature type="domain" description="PpiC" evidence="7">
    <location>
        <begin position="125"/>
        <end position="215"/>
    </location>
</feature>
<evidence type="ECO:0000256" key="6">
    <source>
        <dbReference type="PROSITE-ProRule" id="PRU00278"/>
    </source>
</evidence>
<name>A0AAE3KN82_9CYAN</name>
<dbReference type="InterPro" id="IPR027304">
    <property type="entry name" value="Trigger_fact/SurA_dom_sf"/>
</dbReference>
<dbReference type="Gene3D" id="1.10.4030.10">
    <property type="entry name" value="Porin chaperone SurA, peptide-binding domain"/>
    <property type="match status" value="1"/>
</dbReference>
<dbReference type="Gene3D" id="3.10.50.40">
    <property type="match status" value="1"/>
</dbReference>
<evidence type="ECO:0000256" key="2">
    <source>
        <dbReference type="ARBA" id="ARBA00013194"/>
    </source>
</evidence>
<evidence type="ECO:0000313" key="9">
    <source>
        <dbReference type="Proteomes" id="UP001204953"/>
    </source>
</evidence>
<dbReference type="AlphaFoldDB" id="A0AAE3KN82"/>
<dbReference type="GO" id="GO:0003755">
    <property type="term" value="F:peptidyl-prolyl cis-trans isomerase activity"/>
    <property type="evidence" value="ECO:0007669"/>
    <property type="project" value="UniProtKB-KW"/>
</dbReference>
<keyword evidence="3" id="KW-0732">Signal</keyword>
<gene>
    <name evidence="8" type="ORF">NJ959_16655</name>
</gene>
<evidence type="ECO:0000256" key="3">
    <source>
        <dbReference type="ARBA" id="ARBA00022729"/>
    </source>
</evidence>
<sequence length="252" mass="28988">MENKPFLTIDNQSITLAQALAYLRATGDLQPFLLKIIRQHLLETELQTRDDLEIDSTIIEQAVIDFRLENQLTNPDRFQEWLKTQGISYAEFRYQIAATLKIEKLKVEVTAPELEKYFNDNKALLVQVVLSRIVVADKDFALSLKNQILEESSRFELLAREHSLTDDRLLNGMMGVVPLGQIPEQLQEFVATAKPGELIGPLEIDGRYALLCVHQFLPACLEGQLKRELQDQIFDQWLQEKAQKLTIKMHVE</sequence>
<comment type="catalytic activity">
    <reaction evidence="1">
        <text>[protein]-peptidylproline (omega=180) = [protein]-peptidylproline (omega=0)</text>
        <dbReference type="Rhea" id="RHEA:16237"/>
        <dbReference type="Rhea" id="RHEA-COMP:10747"/>
        <dbReference type="Rhea" id="RHEA-COMP:10748"/>
        <dbReference type="ChEBI" id="CHEBI:83833"/>
        <dbReference type="ChEBI" id="CHEBI:83834"/>
        <dbReference type="EC" id="5.2.1.8"/>
    </reaction>
</comment>
<dbReference type="EC" id="5.2.1.8" evidence="2"/>
<dbReference type="SUPFAM" id="SSF54534">
    <property type="entry name" value="FKBP-like"/>
    <property type="match status" value="1"/>
</dbReference>
<comment type="caution">
    <text evidence="8">The sequence shown here is derived from an EMBL/GenBank/DDBJ whole genome shotgun (WGS) entry which is preliminary data.</text>
</comment>
<keyword evidence="9" id="KW-1185">Reference proteome</keyword>
<accession>A0AAE3KN82</accession>
<keyword evidence="4 6" id="KW-0697">Rotamase</keyword>
<dbReference type="InterPro" id="IPR000297">
    <property type="entry name" value="PPIase_PpiC"/>
</dbReference>
<evidence type="ECO:0000313" key="8">
    <source>
        <dbReference type="EMBL" id="MCP2730064.1"/>
    </source>
</evidence>
<dbReference type="PANTHER" id="PTHR47245:SF1">
    <property type="entry name" value="FOLDASE PROTEIN PRSA"/>
    <property type="match status" value="1"/>
</dbReference>
<reference evidence="8" key="1">
    <citation type="submission" date="2022-06" db="EMBL/GenBank/DDBJ databases">
        <title>New cyanobacteria of genus Symplocastrum in benthos of Lake Baikal.</title>
        <authorList>
            <person name="Sorokovikova E."/>
            <person name="Tikhonova I."/>
            <person name="Krasnopeev A."/>
            <person name="Evseev P."/>
            <person name="Gladkikh A."/>
            <person name="Belykh O."/>
        </authorList>
    </citation>
    <scope>NUCLEOTIDE SEQUENCE</scope>
    <source>
        <strain evidence="8">BBK-W-15</strain>
    </source>
</reference>